<dbReference type="GO" id="GO:0005737">
    <property type="term" value="C:cytoplasm"/>
    <property type="evidence" value="ECO:0007669"/>
    <property type="project" value="UniProtKB-SubCell"/>
</dbReference>
<feature type="domain" description="Arginine repressor DNA-binding" evidence="11">
    <location>
        <begin position="5"/>
        <end position="73"/>
    </location>
</feature>
<dbReference type="InterPro" id="IPR036390">
    <property type="entry name" value="WH_DNA-bd_sf"/>
</dbReference>
<comment type="pathway">
    <text evidence="8">Amino-acid biosynthesis; L-arginine biosynthesis [regulation].</text>
</comment>
<keyword evidence="3 8" id="KW-0963">Cytoplasm</keyword>
<keyword evidence="8" id="KW-0055">Arginine biosynthesis</keyword>
<dbReference type="Pfam" id="PF02863">
    <property type="entry name" value="Arg_repressor_C"/>
    <property type="match status" value="1"/>
</dbReference>
<feature type="region of interest" description="Disordered" evidence="10">
    <location>
        <begin position="161"/>
        <end position="267"/>
    </location>
</feature>
<evidence type="ECO:0000256" key="2">
    <source>
        <dbReference type="ARBA" id="ARBA00008316"/>
    </source>
</evidence>
<comment type="similarity">
    <text evidence="2 8">Belongs to the ArgR family.</text>
</comment>
<evidence type="ECO:0000256" key="3">
    <source>
        <dbReference type="ARBA" id="ARBA00022490"/>
    </source>
</evidence>
<dbReference type="SUPFAM" id="SSF55252">
    <property type="entry name" value="C-terminal domain of arginine repressor"/>
    <property type="match status" value="1"/>
</dbReference>
<keyword evidence="4 8" id="KW-0678">Repressor</keyword>
<evidence type="ECO:0000259" key="12">
    <source>
        <dbReference type="Pfam" id="PF02863"/>
    </source>
</evidence>
<dbReference type="Gene3D" id="3.30.1360.40">
    <property type="match status" value="1"/>
</dbReference>
<dbReference type="GO" id="GO:0051259">
    <property type="term" value="P:protein complex oligomerization"/>
    <property type="evidence" value="ECO:0007669"/>
    <property type="project" value="InterPro"/>
</dbReference>
<evidence type="ECO:0000259" key="11">
    <source>
        <dbReference type="Pfam" id="PF01316"/>
    </source>
</evidence>
<dbReference type="EMBL" id="FRCS01000011">
    <property type="protein sequence ID" value="SHN44891.1"/>
    <property type="molecule type" value="Genomic_DNA"/>
</dbReference>
<evidence type="ECO:0000256" key="8">
    <source>
        <dbReference type="HAMAP-Rule" id="MF_00173"/>
    </source>
</evidence>
<dbReference type="GO" id="GO:0006526">
    <property type="term" value="P:L-arginine biosynthetic process"/>
    <property type="evidence" value="ECO:0007669"/>
    <property type="project" value="UniProtKB-UniPathway"/>
</dbReference>
<dbReference type="InterPro" id="IPR020900">
    <property type="entry name" value="Arg_repress_DNA-bd"/>
</dbReference>
<evidence type="ECO:0000256" key="6">
    <source>
        <dbReference type="ARBA" id="ARBA00023125"/>
    </source>
</evidence>
<reference evidence="13 14" key="1">
    <citation type="submission" date="2016-11" db="EMBL/GenBank/DDBJ databases">
        <authorList>
            <person name="Jaros S."/>
            <person name="Januszkiewicz K."/>
            <person name="Wedrychowicz H."/>
        </authorList>
    </citation>
    <scope>NUCLEOTIDE SEQUENCE [LARGE SCALE GENOMIC DNA]</scope>
    <source>
        <strain evidence="13 14">DSM 46144</strain>
    </source>
</reference>
<feature type="compositionally biased region" description="Polar residues" evidence="10">
    <location>
        <begin position="257"/>
        <end position="267"/>
    </location>
</feature>
<dbReference type="NCBIfam" id="TIGR01529">
    <property type="entry name" value="argR_whole"/>
    <property type="match status" value="1"/>
</dbReference>
<dbReference type="GO" id="GO:0034618">
    <property type="term" value="F:arginine binding"/>
    <property type="evidence" value="ECO:0007669"/>
    <property type="project" value="InterPro"/>
</dbReference>
<gene>
    <name evidence="8" type="primary">argR</name>
    <name evidence="13" type="ORF">SAMN05443668_1115</name>
</gene>
<proteinExistence type="inferred from homology"/>
<accession>A0A1M7RFF8</accession>
<sequence>MSNPVTKAARHARISELVRSTPIPSQTVLARLLADEGMAVTQATLSRDLEELGAVKLRGADGSPASYVLPEEGAAPMRPSVAPPDLLVRRLQELLTGAEASGNLVVLRTPPGAAQFLASGLDRSGLPDIIGTIAGDDTILVITRDPAGGQAFAAKALDWAHRGTTPGPAGAPGHPSTPGDPGAPGRPSTPGDPGAPGRPSTPGDPGTPGRPSTPGDPGTPGRPSTPGDPGTPGHPSTPGDADTPTHTRPAAPDLVSSPDSTFSKEPS</sequence>
<evidence type="ECO:0000256" key="7">
    <source>
        <dbReference type="ARBA" id="ARBA00023163"/>
    </source>
</evidence>
<dbReference type="InterPro" id="IPR001669">
    <property type="entry name" value="Arg_repress"/>
</dbReference>
<dbReference type="GO" id="GO:0003700">
    <property type="term" value="F:DNA-binding transcription factor activity"/>
    <property type="evidence" value="ECO:0007669"/>
    <property type="project" value="UniProtKB-UniRule"/>
</dbReference>
<evidence type="ECO:0000256" key="5">
    <source>
        <dbReference type="ARBA" id="ARBA00023015"/>
    </source>
</evidence>
<dbReference type="UniPathway" id="UPA00068"/>
<dbReference type="InterPro" id="IPR020899">
    <property type="entry name" value="Arg_repress_C"/>
</dbReference>
<evidence type="ECO:0000313" key="14">
    <source>
        <dbReference type="Proteomes" id="UP000184440"/>
    </source>
</evidence>
<dbReference type="STRING" id="134849.SAMN05443668_1115"/>
<dbReference type="GO" id="GO:1900079">
    <property type="term" value="P:regulation of arginine biosynthetic process"/>
    <property type="evidence" value="ECO:0007669"/>
    <property type="project" value="UniProtKB-UniRule"/>
</dbReference>
<dbReference type="GO" id="GO:0003677">
    <property type="term" value="F:DNA binding"/>
    <property type="evidence" value="ECO:0007669"/>
    <property type="project" value="UniProtKB-KW"/>
</dbReference>
<dbReference type="Gene3D" id="1.10.10.10">
    <property type="entry name" value="Winged helix-like DNA-binding domain superfamily/Winged helix DNA-binding domain"/>
    <property type="match status" value="1"/>
</dbReference>
<dbReference type="InterPro" id="IPR036388">
    <property type="entry name" value="WH-like_DNA-bd_sf"/>
</dbReference>
<name>A0A1M7RFF8_9ACTN</name>
<comment type="subcellular location">
    <subcellularLocation>
        <location evidence="1 8">Cytoplasm</location>
    </subcellularLocation>
</comment>
<protein>
    <recommendedName>
        <fullName evidence="8 9">Arginine repressor</fullName>
    </recommendedName>
</protein>
<evidence type="ECO:0000256" key="10">
    <source>
        <dbReference type="SAM" id="MobiDB-lite"/>
    </source>
</evidence>
<keyword evidence="6 8" id="KW-0238">DNA-binding</keyword>
<keyword evidence="7 8" id="KW-0804">Transcription</keyword>
<comment type="function">
    <text evidence="8">Regulates arginine biosynthesis genes.</text>
</comment>
<dbReference type="Proteomes" id="UP000184440">
    <property type="component" value="Unassembled WGS sequence"/>
</dbReference>
<keyword evidence="5 8" id="KW-0805">Transcription regulation</keyword>
<dbReference type="PANTHER" id="PTHR34471">
    <property type="entry name" value="ARGININE REPRESSOR"/>
    <property type="match status" value="1"/>
</dbReference>
<dbReference type="HAMAP" id="MF_00173">
    <property type="entry name" value="Arg_repressor"/>
    <property type="match status" value="1"/>
</dbReference>
<feature type="compositionally biased region" description="Low complexity" evidence="10">
    <location>
        <begin position="162"/>
        <end position="179"/>
    </location>
</feature>
<evidence type="ECO:0000313" key="13">
    <source>
        <dbReference type="EMBL" id="SHN44891.1"/>
    </source>
</evidence>
<dbReference type="Pfam" id="PF01316">
    <property type="entry name" value="Arg_repressor"/>
    <property type="match status" value="1"/>
</dbReference>
<evidence type="ECO:0000256" key="9">
    <source>
        <dbReference type="NCBIfam" id="TIGR01529"/>
    </source>
</evidence>
<keyword evidence="8" id="KW-0028">Amino-acid biosynthesis</keyword>
<dbReference type="SUPFAM" id="SSF46785">
    <property type="entry name" value="Winged helix' DNA-binding domain"/>
    <property type="match status" value="1"/>
</dbReference>
<dbReference type="PANTHER" id="PTHR34471:SF1">
    <property type="entry name" value="ARGININE REPRESSOR"/>
    <property type="match status" value="1"/>
</dbReference>
<dbReference type="AlphaFoldDB" id="A0A1M7RFF8"/>
<dbReference type="NCBIfam" id="NF002880">
    <property type="entry name" value="PRK03341.1"/>
    <property type="match status" value="1"/>
</dbReference>
<dbReference type="PRINTS" id="PR01467">
    <property type="entry name" value="ARGREPRESSOR"/>
</dbReference>
<feature type="domain" description="Arginine repressor C-terminal" evidence="12">
    <location>
        <begin position="91"/>
        <end position="155"/>
    </location>
</feature>
<evidence type="ECO:0000256" key="4">
    <source>
        <dbReference type="ARBA" id="ARBA00022491"/>
    </source>
</evidence>
<dbReference type="InterPro" id="IPR036251">
    <property type="entry name" value="Arg_repress_C_sf"/>
</dbReference>
<organism evidence="13 14">
    <name type="scientific">Cryptosporangium aurantiacum</name>
    <dbReference type="NCBI Taxonomy" id="134849"/>
    <lineage>
        <taxon>Bacteria</taxon>
        <taxon>Bacillati</taxon>
        <taxon>Actinomycetota</taxon>
        <taxon>Actinomycetes</taxon>
        <taxon>Cryptosporangiales</taxon>
        <taxon>Cryptosporangiaceae</taxon>
        <taxon>Cryptosporangium</taxon>
    </lineage>
</organism>
<evidence type="ECO:0000256" key="1">
    <source>
        <dbReference type="ARBA" id="ARBA00004496"/>
    </source>
</evidence>
<keyword evidence="14" id="KW-1185">Reference proteome</keyword>